<reference evidence="2 3" key="1">
    <citation type="submission" date="2017-11" db="EMBL/GenBank/DDBJ databases">
        <title>De novo assembly and phasing of dikaryotic genomes from two isolates of Puccinia coronata f. sp. avenae, the causal agent of oat crown rust.</title>
        <authorList>
            <person name="Miller M.E."/>
            <person name="Zhang Y."/>
            <person name="Omidvar V."/>
            <person name="Sperschneider J."/>
            <person name="Schwessinger B."/>
            <person name="Raley C."/>
            <person name="Palmer J.M."/>
            <person name="Garnica D."/>
            <person name="Upadhyaya N."/>
            <person name="Rathjen J."/>
            <person name="Taylor J.M."/>
            <person name="Park R.F."/>
            <person name="Dodds P.N."/>
            <person name="Hirsch C.D."/>
            <person name="Kianian S.F."/>
            <person name="Figueroa M."/>
        </authorList>
    </citation>
    <scope>NUCLEOTIDE SEQUENCE [LARGE SCALE GENOMIC DNA]</scope>
    <source>
        <strain evidence="2">12SD80</strain>
    </source>
</reference>
<evidence type="ECO:0000313" key="3">
    <source>
        <dbReference type="Proteomes" id="UP000235392"/>
    </source>
</evidence>
<gene>
    <name evidence="2" type="ORF">PCASD_07514</name>
</gene>
<proteinExistence type="predicted"/>
<accession>A0A2N5V0A1</accession>
<protein>
    <submittedName>
        <fullName evidence="2">Uncharacterized protein</fullName>
    </submittedName>
</protein>
<comment type="caution">
    <text evidence="2">The sequence shown here is derived from an EMBL/GenBank/DDBJ whole genome shotgun (WGS) entry which is preliminary data.</text>
</comment>
<evidence type="ECO:0000256" key="1">
    <source>
        <dbReference type="SAM" id="MobiDB-lite"/>
    </source>
</evidence>
<feature type="region of interest" description="Disordered" evidence="1">
    <location>
        <begin position="42"/>
        <end position="125"/>
    </location>
</feature>
<organism evidence="2 3">
    <name type="scientific">Puccinia coronata f. sp. avenae</name>
    <dbReference type="NCBI Taxonomy" id="200324"/>
    <lineage>
        <taxon>Eukaryota</taxon>
        <taxon>Fungi</taxon>
        <taxon>Dikarya</taxon>
        <taxon>Basidiomycota</taxon>
        <taxon>Pucciniomycotina</taxon>
        <taxon>Pucciniomycetes</taxon>
        <taxon>Pucciniales</taxon>
        <taxon>Pucciniaceae</taxon>
        <taxon>Puccinia</taxon>
    </lineage>
</organism>
<dbReference type="AlphaFoldDB" id="A0A2N5V0A1"/>
<feature type="compositionally biased region" description="Basic and acidic residues" evidence="1">
    <location>
        <begin position="78"/>
        <end position="90"/>
    </location>
</feature>
<sequence length="140" mass="16003">MDGAIRDANKGFQSLLGKQHEGEKLCDKKFVEKYWEELTKPYNLTHEIKPIEDESSSDSKQSNNSSYCGKEVVLSDTSGKEESDDDKAKDNVAFIDDNSQDEDSSKKEDGDEMKELDDERKDKGCDQLYQMMLDEDDAVW</sequence>
<name>A0A2N5V0A1_9BASI</name>
<dbReference type="Proteomes" id="UP000235392">
    <property type="component" value="Unassembled WGS sequence"/>
</dbReference>
<evidence type="ECO:0000313" key="2">
    <source>
        <dbReference type="EMBL" id="PLW43425.1"/>
    </source>
</evidence>
<dbReference type="EMBL" id="PGCI01000068">
    <property type="protein sequence ID" value="PLW43425.1"/>
    <property type="molecule type" value="Genomic_DNA"/>
</dbReference>